<keyword evidence="3" id="KW-1185">Reference proteome</keyword>
<dbReference type="AlphaFoldDB" id="A0A5R8YNL5"/>
<sequence>MRRGRLRQPPGRARRPVRRARAGLQPVGRRRARRPRARRAHLPLSLRGRPARGLRNHRGHDRDLPRIFPGGGGGPPAGDLFPLEDLPGGPPLGFGRPQPRRFGNRVAARLQDPHVSRQQAAEELHAPVPGQPAGSVRSPRMSVSYTIHNADVLQRERRCPSLLTDDESATFLETGVVVPGARLSPAQLQALEQATDALVGARFGDSGERTYTQEFAGQYIRDPHRRDPRFLTVPLLDYPLADTIRSLLGPRIVLRNSNIRVTRPGSGDGTVWHTDFRPHVSPPPPLGAAPVVITVLLYLDPLDAEVGPLYVVRGSHLRAEQPAPEARPLPDEQEMTVGPGQVVLMNSAVWHRGGQNVSASRTRRLITLQFSTVFMAPFNFEEAEPSADYLALVADAISRRDEPLLELLGLGGLDPKNVGY</sequence>
<keyword evidence="2" id="KW-0560">Oxidoreductase</keyword>
<organism evidence="2 3">
    <name type="scientific">Microbispora triticiradicis</name>
    <dbReference type="NCBI Taxonomy" id="2200763"/>
    <lineage>
        <taxon>Bacteria</taxon>
        <taxon>Bacillati</taxon>
        <taxon>Actinomycetota</taxon>
        <taxon>Actinomycetes</taxon>
        <taxon>Streptosporangiales</taxon>
        <taxon>Streptosporangiaceae</taxon>
        <taxon>Microbispora</taxon>
    </lineage>
</organism>
<dbReference type="GO" id="GO:0005506">
    <property type="term" value="F:iron ion binding"/>
    <property type="evidence" value="ECO:0007669"/>
    <property type="project" value="UniProtKB-ARBA"/>
</dbReference>
<dbReference type="PANTHER" id="PTHR20883">
    <property type="entry name" value="PHYTANOYL-COA DIOXYGENASE DOMAIN CONTAINING 1"/>
    <property type="match status" value="1"/>
</dbReference>
<dbReference type="OrthoDB" id="9791262at2"/>
<dbReference type="Proteomes" id="UP000309033">
    <property type="component" value="Unassembled WGS sequence"/>
</dbReference>
<gene>
    <name evidence="2" type="ORF">FED44_27320</name>
</gene>
<keyword evidence="2" id="KW-0223">Dioxygenase</keyword>
<accession>A0A5R8YNL5</accession>
<evidence type="ECO:0000313" key="3">
    <source>
        <dbReference type="Proteomes" id="UP000309033"/>
    </source>
</evidence>
<name>A0A5R8YNL5_9ACTN</name>
<dbReference type="PANTHER" id="PTHR20883:SF48">
    <property type="entry name" value="ECTOINE DIOXYGENASE"/>
    <property type="match status" value="1"/>
</dbReference>
<dbReference type="GO" id="GO:0016706">
    <property type="term" value="F:2-oxoglutarate-dependent dioxygenase activity"/>
    <property type="evidence" value="ECO:0007669"/>
    <property type="project" value="UniProtKB-ARBA"/>
</dbReference>
<protein>
    <submittedName>
        <fullName evidence="2">Phytanoyl-CoA dioxygenase family protein</fullName>
    </submittedName>
</protein>
<dbReference type="Gene3D" id="2.60.120.620">
    <property type="entry name" value="q2cbj1_9rhob like domain"/>
    <property type="match status" value="1"/>
</dbReference>
<feature type="region of interest" description="Disordered" evidence="1">
    <location>
        <begin position="1"/>
        <end position="80"/>
    </location>
</feature>
<proteinExistence type="predicted"/>
<dbReference type="Pfam" id="PF05721">
    <property type="entry name" value="PhyH"/>
    <property type="match status" value="1"/>
</dbReference>
<evidence type="ECO:0000313" key="2">
    <source>
        <dbReference type="EMBL" id="TLP54854.1"/>
    </source>
</evidence>
<reference evidence="2" key="1">
    <citation type="submission" date="2019-05" db="EMBL/GenBank/DDBJ databases">
        <title>Isolation, diversity and antifungal activity of Actinobacteria from wheat.</title>
        <authorList>
            <person name="Yu B."/>
        </authorList>
    </citation>
    <scope>NUCLEOTIDE SEQUENCE [LARGE SCALE GENOMIC DNA]</scope>
    <source>
        <strain evidence="2">NEAU-HEGS1-5</strain>
    </source>
</reference>
<dbReference type="EMBL" id="VANP01000012">
    <property type="protein sequence ID" value="TLP54854.1"/>
    <property type="molecule type" value="Genomic_DNA"/>
</dbReference>
<feature type="compositionally biased region" description="Basic residues" evidence="1">
    <location>
        <begin position="28"/>
        <end position="41"/>
    </location>
</feature>
<feature type="compositionally biased region" description="Basic residues" evidence="1">
    <location>
        <begin position="49"/>
        <end position="59"/>
    </location>
</feature>
<dbReference type="InterPro" id="IPR008775">
    <property type="entry name" value="Phytyl_CoA_dOase-like"/>
</dbReference>
<dbReference type="SUPFAM" id="SSF51197">
    <property type="entry name" value="Clavaminate synthase-like"/>
    <property type="match status" value="1"/>
</dbReference>
<comment type="caution">
    <text evidence="2">The sequence shown here is derived from an EMBL/GenBank/DDBJ whole genome shotgun (WGS) entry which is preliminary data.</text>
</comment>
<feature type="compositionally biased region" description="Basic residues" evidence="1">
    <location>
        <begin position="1"/>
        <end position="21"/>
    </location>
</feature>
<evidence type="ECO:0000256" key="1">
    <source>
        <dbReference type="SAM" id="MobiDB-lite"/>
    </source>
</evidence>